<gene>
    <name evidence="3" type="ORF">EYW49_04160</name>
</gene>
<keyword evidence="2" id="KW-0812">Transmembrane</keyword>
<dbReference type="Proteomes" id="UP000292781">
    <property type="component" value="Unassembled WGS sequence"/>
</dbReference>
<keyword evidence="2" id="KW-0472">Membrane</keyword>
<keyword evidence="4" id="KW-1185">Reference proteome</keyword>
<sequence>MAKADDHHDTSSPKGEHPTDLPIVADTDEPAVESSAERSVRRAEASAANAINGRIASMARPERLDTSRLQSDTAAVGDDVAALARQAVEAIRQAADAFAAQAGVKSDEAVAAARAAGTATIDGIGAVAGDARALTENGIDAIGRSVARNPVAALAIAAGAGLLLGWMTRSDARR</sequence>
<feature type="compositionally biased region" description="Basic and acidic residues" evidence="1">
    <location>
        <begin position="35"/>
        <end position="44"/>
    </location>
</feature>
<protein>
    <recommendedName>
        <fullName evidence="5">DUF883 family protein</fullName>
    </recommendedName>
</protein>
<feature type="region of interest" description="Disordered" evidence="1">
    <location>
        <begin position="1"/>
        <end position="47"/>
    </location>
</feature>
<organism evidence="3 4">
    <name type="scientific">Siculibacillus lacustris</name>
    <dbReference type="NCBI Taxonomy" id="1549641"/>
    <lineage>
        <taxon>Bacteria</taxon>
        <taxon>Pseudomonadati</taxon>
        <taxon>Pseudomonadota</taxon>
        <taxon>Alphaproteobacteria</taxon>
        <taxon>Hyphomicrobiales</taxon>
        <taxon>Ancalomicrobiaceae</taxon>
        <taxon>Siculibacillus</taxon>
    </lineage>
</organism>
<evidence type="ECO:0000313" key="4">
    <source>
        <dbReference type="Proteomes" id="UP000292781"/>
    </source>
</evidence>
<dbReference type="EMBL" id="SJFN01000004">
    <property type="protein sequence ID" value="TBW40385.1"/>
    <property type="molecule type" value="Genomic_DNA"/>
</dbReference>
<feature type="transmembrane region" description="Helical" evidence="2">
    <location>
        <begin position="151"/>
        <end position="168"/>
    </location>
</feature>
<dbReference type="RefSeq" id="WP_131306505.1">
    <property type="nucleotide sequence ID" value="NZ_SJFN01000004.1"/>
</dbReference>
<evidence type="ECO:0000256" key="2">
    <source>
        <dbReference type="SAM" id="Phobius"/>
    </source>
</evidence>
<dbReference type="AlphaFoldDB" id="A0A4V2KU86"/>
<evidence type="ECO:0008006" key="5">
    <source>
        <dbReference type="Google" id="ProtNLM"/>
    </source>
</evidence>
<evidence type="ECO:0000313" key="3">
    <source>
        <dbReference type="EMBL" id="TBW40385.1"/>
    </source>
</evidence>
<name>A0A4V2KU86_9HYPH</name>
<feature type="compositionally biased region" description="Basic and acidic residues" evidence="1">
    <location>
        <begin position="1"/>
        <end position="19"/>
    </location>
</feature>
<accession>A0A4V2KU86</accession>
<reference evidence="3 4" key="1">
    <citation type="submission" date="2019-02" db="EMBL/GenBank/DDBJ databases">
        <title>Siculibacillus lacustris gen. nov., sp. nov., a new rosette-forming bacterium isolated from a freshwater crater lake (Lake St. Ana, Romania).</title>
        <authorList>
            <person name="Felfoldi T."/>
            <person name="Marton Z."/>
            <person name="Szabo A."/>
            <person name="Mentes A."/>
            <person name="Boka K."/>
            <person name="Marialigeti K."/>
            <person name="Mathe I."/>
            <person name="Koncz M."/>
            <person name="Schumann P."/>
            <person name="Toth E."/>
        </authorList>
    </citation>
    <scope>NUCLEOTIDE SEQUENCE [LARGE SCALE GENOMIC DNA]</scope>
    <source>
        <strain evidence="3 4">SA-279</strain>
    </source>
</reference>
<evidence type="ECO:0000256" key="1">
    <source>
        <dbReference type="SAM" id="MobiDB-lite"/>
    </source>
</evidence>
<keyword evidence="2" id="KW-1133">Transmembrane helix</keyword>
<comment type="caution">
    <text evidence="3">The sequence shown here is derived from an EMBL/GenBank/DDBJ whole genome shotgun (WGS) entry which is preliminary data.</text>
</comment>
<proteinExistence type="predicted"/>